<comment type="caution">
    <text evidence="1">The sequence shown here is derived from an EMBL/GenBank/DDBJ whole genome shotgun (WGS) entry which is preliminary data.</text>
</comment>
<reference evidence="1" key="1">
    <citation type="journal article" date="2015" name="Genome Biol. Evol.">
        <title>Organellar Genomes of White Spruce (Picea glauca): Assembly and Annotation.</title>
        <authorList>
            <person name="Jackman S.D."/>
            <person name="Warren R.L."/>
            <person name="Gibb E.A."/>
            <person name="Vandervalk B.P."/>
            <person name="Mohamadi H."/>
            <person name="Chu J."/>
            <person name="Raymond A."/>
            <person name="Pleasance S."/>
            <person name="Coope R."/>
            <person name="Wildung M.R."/>
            <person name="Ritland C.E."/>
            <person name="Bousquet J."/>
            <person name="Jones S.J."/>
            <person name="Bohlmann J."/>
            <person name="Birol I."/>
        </authorList>
    </citation>
    <scope>NUCLEOTIDE SEQUENCE [LARGE SCALE GENOMIC DNA]</scope>
    <source>
        <tissue evidence="1">Flushing bud</tissue>
    </source>
</reference>
<name>A0A101LVW0_PICGL</name>
<sequence>MITSRPVRKWAVLGYMSHLITIVSSDKTSPSTIYSSSITSTSITNTEHKFLHQQHIAAIHIPHACLERDILIDGHHLSREVVHRTNSTAL</sequence>
<dbReference type="EMBL" id="LKAM01000012">
    <property type="protein sequence ID" value="KUM46317.1"/>
    <property type="molecule type" value="Genomic_DNA"/>
</dbReference>
<gene>
    <name evidence="1" type="ORF">ABT39_MTgene1823</name>
</gene>
<evidence type="ECO:0000313" key="1">
    <source>
        <dbReference type="EMBL" id="KUM46317.1"/>
    </source>
</evidence>
<geneLocation type="mitochondrion" evidence="1"/>
<organism evidence="1">
    <name type="scientific">Picea glauca</name>
    <name type="common">White spruce</name>
    <name type="synonym">Pinus glauca</name>
    <dbReference type="NCBI Taxonomy" id="3330"/>
    <lineage>
        <taxon>Eukaryota</taxon>
        <taxon>Viridiplantae</taxon>
        <taxon>Streptophyta</taxon>
        <taxon>Embryophyta</taxon>
        <taxon>Tracheophyta</taxon>
        <taxon>Spermatophyta</taxon>
        <taxon>Pinopsida</taxon>
        <taxon>Pinidae</taxon>
        <taxon>Conifers I</taxon>
        <taxon>Pinales</taxon>
        <taxon>Pinaceae</taxon>
        <taxon>Picea</taxon>
    </lineage>
</organism>
<keyword evidence="1" id="KW-0496">Mitochondrion</keyword>
<accession>A0A101LVW0</accession>
<dbReference type="AlphaFoldDB" id="A0A101LVW0"/>
<proteinExistence type="predicted"/>
<protein>
    <submittedName>
        <fullName evidence="1">Uncharacterized protein</fullName>
    </submittedName>
</protein>